<evidence type="ECO:0000313" key="2">
    <source>
        <dbReference type="Proteomes" id="UP001060085"/>
    </source>
</evidence>
<reference evidence="2" key="1">
    <citation type="journal article" date="2023" name="Nat. Plants">
        <title>Single-cell RNA sequencing provides a high-resolution roadmap for understanding the multicellular compartmentation of specialized metabolism.</title>
        <authorList>
            <person name="Sun S."/>
            <person name="Shen X."/>
            <person name="Li Y."/>
            <person name="Li Y."/>
            <person name="Wang S."/>
            <person name="Li R."/>
            <person name="Zhang H."/>
            <person name="Shen G."/>
            <person name="Guo B."/>
            <person name="Wei J."/>
            <person name="Xu J."/>
            <person name="St-Pierre B."/>
            <person name="Chen S."/>
            <person name="Sun C."/>
        </authorList>
    </citation>
    <scope>NUCLEOTIDE SEQUENCE [LARGE SCALE GENOMIC DNA]</scope>
</reference>
<dbReference type="EMBL" id="CM044705">
    <property type="protein sequence ID" value="KAI5661177.1"/>
    <property type="molecule type" value="Genomic_DNA"/>
</dbReference>
<proteinExistence type="predicted"/>
<accession>A0ACC0AL63</accession>
<name>A0ACC0AL63_CATRO</name>
<evidence type="ECO:0000313" key="1">
    <source>
        <dbReference type="EMBL" id="KAI5661177.1"/>
    </source>
</evidence>
<dbReference type="Proteomes" id="UP001060085">
    <property type="component" value="Linkage Group LG05"/>
</dbReference>
<organism evidence="1 2">
    <name type="scientific">Catharanthus roseus</name>
    <name type="common">Madagascar periwinkle</name>
    <name type="synonym">Vinca rosea</name>
    <dbReference type="NCBI Taxonomy" id="4058"/>
    <lineage>
        <taxon>Eukaryota</taxon>
        <taxon>Viridiplantae</taxon>
        <taxon>Streptophyta</taxon>
        <taxon>Embryophyta</taxon>
        <taxon>Tracheophyta</taxon>
        <taxon>Spermatophyta</taxon>
        <taxon>Magnoliopsida</taxon>
        <taxon>eudicotyledons</taxon>
        <taxon>Gunneridae</taxon>
        <taxon>Pentapetalae</taxon>
        <taxon>asterids</taxon>
        <taxon>lamiids</taxon>
        <taxon>Gentianales</taxon>
        <taxon>Apocynaceae</taxon>
        <taxon>Rauvolfioideae</taxon>
        <taxon>Vinceae</taxon>
        <taxon>Catharanthinae</taxon>
        <taxon>Catharanthus</taxon>
    </lineage>
</organism>
<sequence length="299" mass="34451">MTSASELFHSRRSRFGRISLHEFGGGEGDSNSSSNFYHNRISHTNNNNFRRYRNINQHQSSSARRDHHRIDSDGCDPPPRRPTHLRHRPFLPDRELVRSDQATDHHGSATVNNSDSPRATQDRDRLSGNDRLPGTVLLARERLLRRLRGVSLSENRQRNRVSPNTRQSDTTVEDDFRFADVGDWESEILREPVSVPFPEVLTVEKHKRPPGLSQEAVKNLQVVMFSKIEKCEEEIMSSRVFQDCSICLESFMEGEKLICLPCGHRFHYHCLDPWVRVCGDCPYCRMQITVSGGCRGKER</sequence>
<comment type="caution">
    <text evidence="1">The sequence shown here is derived from an EMBL/GenBank/DDBJ whole genome shotgun (WGS) entry which is preliminary data.</text>
</comment>
<keyword evidence="2" id="KW-1185">Reference proteome</keyword>
<protein>
    <submittedName>
        <fullName evidence="1">Uncharacterized protein</fullName>
    </submittedName>
</protein>
<gene>
    <name evidence="1" type="ORF">M9H77_20500</name>
</gene>